<comment type="caution">
    <text evidence="16">The sequence shown here is derived from an EMBL/GenBank/DDBJ whole genome shotgun (WGS) entry which is preliminary data.</text>
</comment>
<dbReference type="InterPro" id="IPR011009">
    <property type="entry name" value="Kinase-like_dom_sf"/>
</dbReference>
<reference evidence="16" key="2">
    <citation type="submission" date="2023-02" db="EMBL/GenBank/DDBJ databases">
        <authorList>
            <person name="Swenson N.G."/>
            <person name="Wegrzyn J.L."/>
            <person name="Mcevoy S.L."/>
        </authorList>
    </citation>
    <scope>NUCLEOTIDE SEQUENCE</scope>
    <source>
        <strain evidence="16">91603</strain>
        <tissue evidence="16">Leaf</tissue>
    </source>
</reference>
<evidence type="ECO:0000313" key="16">
    <source>
        <dbReference type="EMBL" id="KAI9170116.1"/>
    </source>
</evidence>
<keyword evidence="5" id="KW-0732">Signal</keyword>
<evidence type="ECO:0000256" key="3">
    <source>
        <dbReference type="ARBA" id="ARBA00022527"/>
    </source>
</evidence>
<comment type="catalytic activity">
    <reaction evidence="10">
        <text>L-seryl-[protein] + ATP = O-phospho-L-seryl-[protein] + ADP + H(+)</text>
        <dbReference type="Rhea" id="RHEA:17989"/>
        <dbReference type="Rhea" id="RHEA-COMP:9863"/>
        <dbReference type="Rhea" id="RHEA-COMP:11604"/>
        <dbReference type="ChEBI" id="CHEBI:15378"/>
        <dbReference type="ChEBI" id="CHEBI:29999"/>
        <dbReference type="ChEBI" id="CHEBI:30616"/>
        <dbReference type="ChEBI" id="CHEBI:83421"/>
        <dbReference type="ChEBI" id="CHEBI:456216"/>
        <dbReference type="EC" id="2.7.11.1"/>
    </reaction>
</comment>
<evidence type="ECO:0000256" key="12">
    <source>
        <dbReference type="SAM" id="MobiDB-lite"/>
    </source>
</evidence>
<feature type="domain" description="Wall-associated receptor kinase galacturonan-binding" evidence="14">
    <location>
        <begin position="48"/>
        <end position="114"/>
    </location>
</feature>
<evidence type="ECO:0000256" key="6">
    <source>
        <dbReference type="ARBA" id="ARBA00022989"/>
    </source>
</evidence>
<dbReference type="AlphaFoldDB" id="A0AAD5NNX3"/>
<dbReference type="EMBL" id="JAJSOW010000104">
    <property type="protein sequence ID" value="KAI9170116.1"/>
    <property type="molecule type" value="Genomic_DNA"/>
</dbReference>
<dbReference type="InterPro" id="IPR045874">
    <property type="entry name" value="LRK10/LRL21-25-like"/>
</dbReference>
<dbReference type="GO" id="GO:0004674">
    <property type="term" value="F:protein serine/threonine kinase activity"/>
    <property type="evidence" value="ECO:0007669"/>
    <property type="project" value="UniProtKB-KW"/>
</dbReference>
<keyword evidence="4 13" id="KW-0812">Transmembrane</keyword>
<keyword evidence="3" id="KW-0723">Serine/threonine-protein kinase</keyword>
<evidence type="ECO:0000313" key="17">
    <source>
        <dbReference type="Proteomes" id="UP001064489"/>
    </source>
</evidence>
<dbReference type="Pfam" id="PF13947">
    <property type="entry name" value="GUB_WAK_bind"/>
    <property type="match status" value="1"/>
</dbReference>
<evidence type="ECO:0000256" key="8">
    <source>
        <dbReference type="ARBA" id="ARBA00023180"/>
    </source>
</evidence>
<evidence type="ECO:0000256" key="13">
    <source>
        <dbReference type="SAM" id="Phobius"/>
    </source>
</evidence>
<dbReference type="Gene3D" id="1.10.510.10">
    <property type="entry name" value="Transferase(Phosphotransferase) domain 1"/>
    <property type="match status" value="1"/>
</dbReference>
<gene>
    <name evidence="16" type="ORF">LWI28_022832</name>
</gene>
<feature type="compositionally biased region" description="Low complexity" evidence="12">
    <location>
        <begin position="513"/>
        <end position="532"/>
    </location>
</feature>
<dbReference type="GO" id="GO:0005524">
    <property type="term" value="F:ATP binding"/>
    <property type="evidence" value="ECO:0007669"/>
    <property type="project" value="UniProtKB-UniRule"/>
</dbReference>
<dbReference type="InterPro" id="IPR032872">
    <property type="entry name" value="WAK_assoc_C"/>
</dbReference>
<dbReference type="GO" id="GO:0030247">
    <property type="term" value="F:polysaccharide binding"/>
    <property type="evidence" value="ECO:0007669"/>
    <property type="project" value="InterPro"/>
</dbReference>
<dbReference type="InterPro" id="IPR025287">
    <property type="entry name" value="WAK_GUB"/>
</dbReference>
<dbReference type="Pfam" id="PF14380">
    <property type="entry name" value="WAK_assoc"/>
    <property type="match status" value="1"/>
</dbReference>
<evidence type="ECO:0000256" key="11">
    <source>
        <dbReference type="PROSITE-ProRule" id="PRU10141"/>
    </source>
</evidence>
<dbReference type="Proteomes" id="UP001064489">
    <property type="component" value="Chromosome 7"/>
</dbReference>
<evidence type="ECO:0000256" key="7">
    <source>
        <dbReference type="ARBA" id="ARBA00023136"/>
    </source>
</evidence>
<dbReference type="EC" id="2.7.11.1" evidence="2"/>
<protein>
    <recommendedName>
        <fullName evidence="2">non-specific serine/threonine protein kinase</fullName>
        <ecNumber evidence="2">2.7.11.1</ecNumber>
    </recommendedName>
</protein>
<evidence type="ECO:0000256" key="4">
    <source>
        <dbReference type="ARBA" id="ARBA00022692"/>
    </source>
</evidence>
<comment type="subcellular location">
    <subcellularLocation>
        <location evidence="1">Membrane</location>
        <topology evidence="1">Single-pass type I membrane protein</topology>
    </subcellularLocation>
</comment>
<feature type="transmembrane region" description="Helical" evidence="13">
    <location>
        <begin position="292"/>
        <end position="312"/>
    </location>
</feature>
<dbReference type="PANTHER" id="PTHR27009">
    <property type="entry name" value="RUST RESISTANCE KINASE LR10-RELATED"/>
    <property type="match status" value="1"/>
</dbReference>
<name>A0AAD5NNX3_ACENE</name>
<feature type="domain" description="Wall-associated receptor kinase C-terminal" evidence="15">
    <location>
        <begin position="199"/>
        <end position="273"/>
    </location>
</feature>
<evidence type="ECO:0000256" key="10">
    <source>
        <dbReference type="ARBA" id="ARBA00048679"/>
    </source>
</evidence>
<evidence type="ECO:0000256" key="1">
    <source>
        <dbReference type="ARBA" id="ARBA00004479"/>
    </source>
</evidence>
<accession>A0AAD5NNX3</accession>
<organism evidence="16 17">
    <name type="scientific">Acer negundo</name>
    <name type="common">Box elder</name>
    <dbReference type="NCBI Taxonomy" id="4023"/>
    <lineage>
        <taxon>Eukaryota</taxon>
        <taxon>Viridiplantae</taxon>
        <taxon>Streptophyta</taxon>
        <taxon>Embryophyta</taxon>
        <taxon>Tracheophyta</taxon>
        <taxon>Spermatophyta</taxon>
        <taxon>Magnoliopsida</taxon>
        <taxon>eudicotyledons</taxon>
        <taxon>Gunneridae</taxon>
        <taxon>Pentapetalae</taxon>
        <taxon>rosids</taxon>
        <taxon>malvids</taxon>
        <taxon>Sapindales</taxon>
        <taxon>Sapindaceae</taxon>
        <taxon>Hippocastanoideae</taxon>
        <taxon>Acereae</taxon>
        <taxon>Acer</taxon>
    </lineage>
</organism>
<comment type="catalytic activity">
    <reaction evidence="9">
        <text>L-threonyl-[protein] + ATP = O-phospho-L-threonyl-[protein] + ADP + H(+)</text>
        <dbReference type="Rhea" id="RHEA:46608"/>
        <dbReference type="Rhea" id="RHEA-COMP:11060"/>
        <dbReference type="Rhea" id="RHEA-COMP:11605"/>
        <dbReference type="ChEBI" id="CHEBI:15378"/>
        <dbReference type="ChEBI" id="CHEBI:30013"/>
        <dbReference type="ChEBI" id="CHEBI:30616"/>
        <dbReference type="ChEBI" id="CHEBI:61977"/>
        <dbReference type="ChEBI" id="CHEBI:456216"/>
        <dbReference type="EC" id="2.7.11.1"/>
    </reaction>
</comment>
<evidence type="ECO:0000256" key="9">
    <source>
        <dbReference type="ARBA" id="ARBA00047899"/>
    </source>
</evidence>
<keyword evidence="11" id="KW-0067">ATP-binding</keyword>
<feature type="transmembrane region" description="Helical" evidence="13">
    <location>
        <begin position="6"/>
        <end position="29"/>
    </location>
</feature>
<proteinExistence type="predicted"/>
<evidence type="ECO:0000259" key="15">
    <source>
        <dbReference type="Pfam" id="PF14380"/>
    </source>
</evidence>
<keyword evidence="11" id="KW-0547">Nucleotide-binding</keyword>
<keyword evidence="6 13" id="KW-1133">Transmembrane helix</keyword>
<dbReference type="InterPro" id="IPR017441">
    <property type="entry name" value="Protein_kinase_ATP_BS"/>
</dbReference>
<keyword evidence="3" id="KW-0418">Kinase</keyword>
<reference evidence="16" key="1">
    <citation type="journal article" date="2022" name="Plant J.">
        <title>Strategies of tolerance reflected in two North American maple genomes.</title>
        <authorList>
            <person name="McEvoy S.L."/>
            <person name="Sezen U.U."/>
            <person name="Trouern-Trend A."/>
            <person name="McMahon S.M."/>
            <person name="Schaberg P.G."/>
            <person name="Yang J."/>
            <person name="Wegrzyn J.L."/>
            <person name="Swenson N.G."/>
        </authorList>
    </citation>
    <scope>NUCLEOTIDE SEQUENCE</scope>
    <source>
        <strain evidence="16">91603</strain>
    </source>
</reference>
<dbReference type="PROSITE" id="PS00107">
    <property type="entry name" value="PROTEIN_KINASE_ATP"/>
    <property type="match status" value="1"/>
</dbReference>
<evidence type="ECO:0000259" key="14">
    <source>
        <dbReference type="Pfam" id="PF13947"/>
    </source>
</evidence>
<evidence type="ECO:0000256" key="2">
    <source>
        <dbReference type="ARBA" id="ARBA00012513"/>
    </source>
</evidence>
<feature type="binding site" evidence="11">
    <location>
        <position position="390"/>
    </location>
    <ligand>
        <name>ATP</name>
        <dbReference type="ChEBI" id="CHEBI:30616"/>
    </ligand>
</feature>
<dbReference type="GO" id="GO:0016020">
    <property type="term" value="C:membrane"/>
    <property type="evidence" value="ECO:0007669"/>
    <property type="project" value="UniProtKB-SubCell"/>
</dbReference>
<feature type="region of interest" description="Disordered" evidence="12">
    <location>
        <begin position="508"/>
        <end position="532"/>
    </location>
</feature>
<keyword evidence="7 13" id="KW-0472">Membrane</keyword>
<dbReference type="SUPFAM" id="SSF56112">
    <property type="entry name" value="Protein kinase-like (PK-like)"/>
    <property type="match status" value="2"/>
</dbReference>
<keyword evidence="3" id="KW-0808">Transferase</keyword>
<keyword evidence="17" id="KW-1185">Reference proteome</keyword>
<sequence>MDQNQFLFTLISHLASLISFSVIFIFFLLTRSSTTASGATVDSHYLDCVNKTCGDGQNINFPFYIKDQQKSFCGFPGFELSCNKAGNPIMRLPHSGNQYIIHHIFYNNQTLRVSNSAFWDTKSSISGSGGNHCDVVSSFKNLSFPIDHQFELVGDHKTQVSVLYNCSSGGDNRTLSERLVSKKVDGCWNGDHDSVVAMDEDDPDLGLAKEECTKLMVAPVEGYGGKSTAMITRLRGGFVMKWTASNCSVCEQSGGKCGFDNSTFHFKCFCPDRPHAWNCTGRPGSGRSRSTIKVAVAATASGVGILIIILVLCFKKKNSSNNSMAFWRKKTKNFQNIEAFFRNYGSLAPKRYSYSQIKKMTNSFKVKLGQGGYGGVYKGMLHDGRDVAVKVLNESKEVCCREFGEVSHKSDVYSYGMMVLEMAGGRKNVDVGVSRTTEIYFPHWVYERLEVDEELGLHGIENEEDKESARKMIIVSLWCIQTNPSSRPAMNRVVEMLEGSLDSLPIPPKPFLSSSRSQPQAPDSSASASLIC</sequence>
<evidence type="ECO:0000256" key="5">
    <source>
        <dbReference type="ARBA" id="ARBA00022729"/>
    </source>
</evidence>
<keyword evidence="8" id="KW-0325">Glycoprotein</keyword>